<dbReference type="KEGG" id="mlr:MELLADRAFT_59770"/>
<reference evidence="3" key="1">
    <citation type="journal article" date="2011" name="Proc. Natl. Acad. Sci. U.S.A.">
        <title>Obligate biotrophy features unraveled by the genomic analysis of rust fungi.</title>
        <authorList>
            <person name="Duplessis S."/>
            <person name="Cuomo C.A."/>
            <person name="Lin Y.-C."/>
            <person name="Aerts A."/>
            <person name="Tisserant E."/>
            <person name="Veneault-Fourrey C."/>
            <person name="Joly D.L."/>
            <person name="Hacquard S."/>
            <person name="Amselem J."/>
            <person name="Cantarel B.L."/>
            <person name="Chiu R."/>
            <person name="Coutinho P.M."/>
            <person name="Feau N."/>
            <person name="Field M."/>
            <person name="Frey P."/>
            <person name="Gelhaye E."/>
            <person name="Goldberg J."/>
            <person name="Grabherr M.G."/>
            <person name="Kodira C.D."/>
            <person name="Kohler A."/>
            <person name="Kuees U."/>
            <person name="Lindquist E.A."/>
            <person name="Lucas S.M."/>
            <person name="Mago R."/>
            <person name="Mauceli E."/>
            <person name="Morin E."/>
            <person name="Murat C."/>
            <person name="Pangilinan J.L."/>
            <person name="Park R."/>
            <person name="Pearson M."/>
            <person name="Quesneville H."/>
            <person name="Rouhier N."/>
            <person name="Sakthikumar S."/>
            <person name="Salamov A.A."/>
            <person name="Schmutz J."/>
            <person name="Selles B."/>
            <person name="Shapiro H."/>
            <person name="Tanguay P."/>
            <person name="Tuskan G.A."/>
            <person name="Henrissat B."/>
            <person name="Van de Peer Y."/>
            <person name="Rouze P."/>
            <person name="Ellis J.G."/>
            <person name="Dodds P.N."/>
            <person name="Schein J.E."/>
            <person name="Zhong S."/>
            <person name="Hamelin R.C."/>
            <person name="Grigoriev I.V."/>
            <person name="Szabo L.J."/>
            <person name="Martin F."/>
        </authorList>
    </citation>
    <scope>NUCLEOTIDE SEQUENCE [LARGE SCALE GENOMIC DNA]</scope>
    <source>
        <strain evidence="3">98AG31 / pathotype 3-4-7</strain>
    </source>
</reference>
<evidence type="ECO:0000313" key="3">
    <source>
        <dbReference type="Proteomes" id="UP000001072"/>
    </source>
</evidence>
<dbReference type="GeneID" id="18929419"/>
<dbReference type="VEuPathDB" id="FungiDB:MELLADRAFT_59770"/>
<sequence>MPSGKSYRKVYCKCISRRCGEVEYVDADGQHQLGNKIFQHLARAHQLDDKRRRVTLTNELPEEPINKPDPVAGVAGPLDTLIQNLRLSSTGIFGDESSNRLSQGSSLPISAQMESSTDQSDIQMPMQSDHALSSTSRNHGAETGRSNPDIPVHDTSSYMENHLETANPVLIFPLFVTAILVVFENISLSTANWLLSVLQGFTTLVKTYGTGCSTEETTPLTFLDQLVFDEMPRDIRTIFSNFQLDPDLIIFNTCPMCFAMYHIDHTPKACTRRVNEVPGLFQPDPPDERLLARRRYSRIFEILPYRSANMVFKTSTPGSLALLVGRI</sequence>
<evidence type="ECO:0000256" key="1">
    <source>
        <dbReference type="SAM" id="MobiDB-lite"/>
    </source>
</evidence>
<dbReference type="AlphaFoldDB" id="F4R785"/>
<accession>F4R785</accession>
<dbReference type="EMBL" id="GL883092">
    <property type="protein sequence ID" value="EGG11565.1"/>
    <property type="molecule type" value="Genomic_DNA"/>
</dbReference>
<proteinExistence type="predicted"/>
<keyword evidence="3" id="KW-1185">Reference proteome</keyword>
<name>F4R785_MELLP</name>
<protein>
    <submittedName>
        <fullName evidence="2">Uncharacterized protein</fullName>
    </submittedName>
</protein>
<organism evidence="3">
    <name type="scientific">Melampsora larici-populina (strain 98AG31 / pathotype 3-4-7)</name>
    <name type="common">Poplar leaf rust fungus</name>
    <dbReference type="NCBI Taxonomy" id="747676"/>
    <lineage>
        <taxon>Eukaryota</taxon>
        <taxon>Fungi</taxon>
        <taxon>Dikarya</taxon>
        <taxon>Basidiomycota</taxon>
        <taxon>Pucciniomycotina</taxon>
        <taxon>Pucciniomycetes</taxon>
        <taxon>Pucciniales</taxon>
        <taxon>Melampsoraceae</taxon>
        <taxon>Melampsora</taxon>
    </lineage>
</organism>
<dbReference type="Proteomes" id="UP000001072">
    <property type="component" value="Unassembled WGS sequence"/>
</dbReference>
<dbReference type="InParanoid" id="F4R785"/>
<feature type="region of interest" description="Disordered" evidence="1">
    <location>
        <begin position="96"/>
        <end position="155"/>
    </location>
</feature>
<gene>
    <name evidence="2" type="ORF">MELLADRAFT_59770</name>
</gene>
<dbReference type="HOGENOM" id="CLU_850141_0_0_1"/>
<feature type="compositionally biased region" description="Polar residues" evidence="1">
    <location>
        <begin position="99"/>
        <end position="138"/>
    </location>
</feature>
<evidence type="ECO:0000313" key="2">
    <source>
        <dbReference type="EMBL" id="EGG11565.1"/>
    </source>
</evidence>
<dbReference type="OrthoDB" id="10612256at2759"/>
<dbReference type="RefSeq" id="XP_007405200.1">
    <property type="nucleotide sequence ID" value="XM_007405138.1"/>
</dbReference>